<dbReference type="Proteomes" id="UP000479710">
    <property type="component" value="Unassembled WGS sequence"/>
</dbReference>
<keyword evidence="2" id="KW-1185">Reference proteome</keyword>
<dbReference type="EMBL" id="SPHZ02000007">
    <property type="protein sequence ID" value="KAF0906810.1"/>
    <property type="molecule type" value="Genomic_DNA"/>
</dbReference>
<dbReference type="AlphaFoldDB" id="A0A6G1D319"/>
<organism evidence="1 2">
    <name type="scientific">Oryza meyeriana var. granulata</name>
    <dbReference type="NCBI Taxonomy" id="110450"/>
    <lineage>
        <taxon>Eukaryota</taxon>
        <taxon>Viridiplantae</taxon>
        <taxon>Streptophyta</taxon>
        <taxon>Embryophyta</taxon>
        <taxon>Tracheophyta</taxon>
        <taxon>Spermatophyta</taxon>
        <taxon>Magnoliopsida</taxon>
        <taxon>Liliopsida</taxon>
        <taxon>Poales</taxon>
        <taxon>Poaceae</taxon>
        <taxon>BOP clade</taxon>
        <taxon>Oryzoideae</taxon>
        <taxon>Oryzeae</taxon>
        <taxon>Oryzinae</taxon>
        <taxon>Oryza</taxon>
        <taxon>Oryza meyeriana</taxon>
    </lineage>
</organism>
<evidence type="ECO:0000313" key="1">
    <source>
        <dbReference type="EMBL" id="KAF0906810.1"/>
    </source>
</evidence>
<comment type="caution">
    <text evidence="1">The sequence shown here is derived from an EMBL/GenBank/DDBJ whole genome shotgun (WGS) entry which is preliminary data.</text>
</comment>
<gene>
    <name evidence="1" type="ORF">E2562_013211</name>
</gene>
<name>A0A6G1D319_9ORYZ</name>
<sequence length="63" mass="7349">MRLHSWRRRLLRWPCDGETVGWRGGGSGAMAAGALERQRRRHDRDAMEAARVWVEDNWAEGMQ</sequence>
<proteinExistence type="predicted"/>
<protein>
    <submittedName>
        <fullName evidence="1">Uncharacterized protein</fullName>
    </submittedName>
</protein>
<reference evidence="1 2" key="1">
    <citation type="submission" date="2019-11" db="EMBL/GenBank/DDBJ databases">
        <title>Whole genome sequence of Oryza granulata.</title>
        <authorList>
            <person name="Li W."/>
        </authorList>
    </citation>
    <scope>NUCLEOTIDE SEQUENCE [LARGE SCALE GENOMIC DNA]</scope>
    <source>
        <strain evidence="2">cv. Menghai</strain>
        <tissue evidence="1">Leaf</tissue>
    </source>
</reference>
<accession>A0A6G1D319</accession>
<evidence type="ECO:0000313" key="2">
    <source>
        <dbReference type="Proteomes" id="UP000479710"/>
    </source>
</evidence>